<feature type="transmembrane region" description="Helical" evidence="1">
    <location>
        <begin position="910"/>
        <end position="930"/>
    </location>
</feature>
<accession>A0A7H2RG84</accession>
<dbReference type="Gene3D" id="3.30.70.1430">
    <property type="entry name" value="Multidrug efflux transporter AcrB pore domain"/>
    <property type="match status" value="2"/>
</dbReference>
<dbReference type="RefSeq" id="WP_190977819.1">
    <property type="nucleotide sequence ID" value="NZ_CP061578.1"/>
</dbReference>
<feature type="transmembrane region" description="Helical" evidence="1">
    <location>
        <begin position="433"/>
        <end position="452"/>
    </location>
</feature>
<dbReference type="GO" id="GO:0005886">
    <property type="term" value="C:plasma membrane"/>
    <property type="evidence" value="ECO:0007669"/>
    <property type="project" value="TreeGrafter"/>
</dbReference>
<feature type="transmembrane region" description="Helical" evidence="1">
    <location>
        <begin position="936"/>
        <end position="957"/>
    </location>
</feature>
<feature type="transmembrane region" description="Helical" evidence="1">
    <location>
        <begin position="552"/>
        <end position="571"/>
    </location>
</feature>
<dbReference type="Proteomes" id="UP000516672">
    <property type="component" value="Chromosome"/>
</dbReference>
<dbReference type="Pfam" id="PF00873">
    <property type="entry name" value="ACR_tran"/>
    <property type="match status" value="1"/>
</dbReference>
<reference evidence="3" key="2">
    <citation type="submission" date="2020-10" db="EMBL/GenBank/DDBJ databases">
        <title>Clinical and molecular characterization of Acinetobacter seifertii in Taiwan.</title>
        <authorList>
            <person name="Li L.-H."/>
            <person name="Yang Y.-S."/>
            <person name="Sun J.-R."/>
            <person name="Huang T.-W."/>
            <person name="Huang W.-C."/>
            <person name="Wang Y.-C."/>
            <person name="Kuo T.-H."/>
            <person name="Kuo S.-C."/>
            <person name="Chen T.-L."/>
        </authorList>
    </citation>
    <scope>NUCLEOTIDE SEQUENCE [LARGE SCALE GENOMIC DNA]</scope>
    <source>
        <strain evidence="3">AS42</strain>
    </source>
</reference>
<dbReference type="SUPFAM" id="SSF82693">
    <property type="entry name" value="Multidrug efflux transporter AcrB pore domain, PN1, PN2, PC1 and PC2 subdomains"/>
    <property type="match status" value="3"/>
</dbReference>
<protein>
    <submittedName>
        <fullName evidence="2">Efflux RND transporter permease subunit</fullName>
    </submittedName>
</protein>
<dbReference type="InterPro" id="IPR001036">
    <property type="entry name" value="Acrflvin-R"/>
</dbReference>
<dbReference type="AlphaFoldDB" id="A0A7H2RG84"/>
<feature type="transmembrane region" description="Helical" evidence="1">
    <location>
        <begin position="1010"/>
        <end position="1035"/>
    </location>
</feature>
<feature type="transmembrane region" description="Helical" evidence="1">
    <location>
        <begin position="362"/>
        <end position="381"/>
    </location>
</feature>
<dbReference type="SUPFAM" id="SSF82714">
    <property type="entry name" value="Multidrug efflux transporter AcrB TolC docking domain, DN and DC subdomains"/>
    <property type="match status" value="2"/>
</dbReference>
<dbReference type="PRINTS" id="PR00702">
    <property type="entry name" value="ACRIFLAVINRP"/>
</dbReference>
<feature type="transmembrane region" description="Helical" evidence="1">
    <location>
        <begin position="985"/>
        <end position="1004"/>
    </location>
</feature>
<dbReference type="PANTHER" id="PTHR32063:SF18">
    <property type="entry name" value="CATION EFFLUX SYSTEM PROTEIN"/>
    <property type="match status" value="1"/>
</dbReference>
<feature type="transmembrane region" description="Helical" evidence="1">
    <location>
        <begin position="464"/>
        <end position="486"/>
    </location>
</feature>
<feature type="transmembrane region" description="Helical" evidence="1">
    <location>
        <begin position="336"/>
        <end position="355"/>
    </location>
</feature>
<evidence type="ECO:0000256" key="1">
    <source>
        <dbReference type="SAM" id="Phobius"/>
    </source>
</evidence>
<dbReference type="Gene3D" id="3.30.70.1440">
    <property type="entry name" value="Multidrug efflux transporter AcrB pore domain"/>
    <property type="match status" value="1"/>
</dbReference>
<dbReference type="GO" id="GO:0042910">
    <property type="term" value="F:xenobiotic transmembrane transporter activity"/>
    <property type="evidence" value="ECO:0007669"/>
    <property type="project" value="TreeGrafter"/>
</dbReference>
<evidence type="ECO:0000313" key="3">
    <source>
        <dbReference type="Proteomes" id="UP000516672"/>
    </source>
</evidence>
<keyword evidence="1" id="KW-0472">Membrane</keyword>
<dbReference type="InterPro" id="IPR027463">
    <property type="entry name" value="AcrB_DN_DC_subdom"/>
</dbReference>
<dbReference type="PANTHER" id="PTHR32063">
    <property type="match status" value="1"/>
</dbReference>
<dbReference type="Gene3D" id="3.30.70.1320">
    <property type="entry name" value="Multidrug efflux transporter AcrB pore domain like"/>
    <property type="match status" value="1"/>
</dbReference>
<dbReference type="SUPFAM" id="SSF82866">
    <property type="entry name" value="Multidrug efflux transporter AcrB transmembrane domain"/>
    <property type="match status" value="2"/>
</dbReference>
<organism evidence="2 3">
    <name type="scientific">Acinetobacter seifertii</name>
    <dbReference type="NCBI Taxonomy" id="1530123"/>
    <lineage>
        <taxon>Bacteria</taxon>
        <taxon>Pseudomonadati</taxon>
        <taxon>Pseudomonadota</taxon>
        <taxon>Gammaproteobacteria</taxon>
        <taxon>Moraxellales</taxon>
        <taxon>Moraxellaceae</taxon>
        <taxon>Acinetobacter</taxon>
        <taxon>Acinetobacter calcoaceticus/baumannii complex</taxon>
    </lineage>
</organism>
<dbReference type="Gene3D" id="1.20.1640.10">
    <property type="entry name" value="Multidrug efflux transporter AcrB transmembrane domain"/>
    <property type="match status" value="2"/>
</dbReference>
<feature type="transmembrane region" description="Helical" evidence="1">
    <location>
        <begin position="393"/>
        <end position="412"/>
    </location>
</feature>
<proteinExistence type="predicted"/>
<dbReference type="Gene3D" id="3.30.2090.10">
    <property type="entry name" value="Multidrug efflux transporter AcrB TolC docking domain, DN and DC subdomains"/>
    <property type="match status" value="2"/>
</dbReference>
<feature type="transmembrane region" description="Helical" evidence="1">
    <location>
        <begin position="12"/>
        <end position="31"/>
    </location>
</feature>
<feature type="transmembrane region" description="Helical" evidence="1">
    <location>
        <begin position="886"/>
        <end position="903"/>
    </location>
</feature>
<name>A0A7H2RG84_9GAMM</name>
<reference evidence="2 3" key="1">
    <citation type="submission" date="2020-09" db="EMBL/GenBank/DDBJ databases">
        <authorList>
            <person name="Chen F.-J."/>
            <person name="Lee Y.-T."/>
        </authorList>
    </citation>
    <scope>NUCLEOTIDE SEQUENCE [LARGE SCALE GENOMIC DNA]</scope>
    <source>
        <strain evidence="2 3">AS42</strain>
    </source>
</reference>
<dbReference type="EMBL" id="CP061828">
    <property type="protein sequence ID" value="QOD73179.1"/>
    <property type="molecule type" value="Genomic_DNA"/>
</dbReference>
<keyword evidence="1" id="KW-0812">Transmembrane</keyword>
<gene>
    <name evidence="2" type="ORF">IC779_19625</name>
</gene>
<keyword evidence="1" id="KW-1133">Transmembrane helix</keyword>
<evidence type="ECO:0000313" key="2">
    <source>
        <dbReference type="EMBL" id="QOD73179.1"/>
    </source>
</evidence>
<sequence>MKFNLSEWALNNKGIVLYFMLLLGIIGAISYSKLSQSEDPPFTFKVMVVKTYWPGATAKEVSTLVTDRIEKELMTTGQYEKIMAYSRPGESMVTFFAKDSLKSAQIPDVWYNVRKKVNDIPTELPSGVQGPFFNDEFGDTFGNIYVLTGKDFDYALLKEYADRLQLQLQRVKDVSKVELVGLQDQKIWIEISNTKAVQLGIPLSAIQEALQKQNSMASAGFFETGTDRIQIRVSGHLQSVDEIKKTPLLVGNKTIQLGDVADVYRGFSQPAQPRMRFMGENGIGLAVSMRKGGDIIALGKNLETEFAQLQKTLPLGMKLQKVSDQPVAVQRSIHEFVKVLAEAVIIVLLVSFFSLGFRTGLVVAFSIPLVLAMTFAGMNIFDVGLHKISLGALILALGLLVDDAIIAVEMMAIKMEQGYSRIKAAGFAWKTTAFPMLTGTLITAAGFLPIATAQSSTGEYTRSIFQVVTIALLVSWVAAVLFVPYLGEKLLPDFTKTGHQAPWYVRLWARLTKKPQPQTIEISQDHHYDPYQSSFYLSFRKMVEFCVTYRKSVIATTVGIFVLSVLMFKMVPQQFFPPSNRTEILVDLKLEEGASLTATEQAVKKVEQFLSKQKGIDNYVAYVGTGSPRFYLPLDQQLPQASFAQFVVLATSLDDRDEIRRSLETQIKQLLPQVRTRVSLLENGPPVGYPLQYRVSGEDLNLVRKEAQQVAKVISENPNTTNVHLDWGEPSKIIAIQIDQDRARQMGVSSVDLANFLNASITGSAIEQYREKRELIEIRLRGDQAERVEVASLASLAVPTANGTTVPLAQIAKIEYKFEDGLIWHRNRLPTITVRADIRTKLQPATVVGELAESMDKLRAELPSGYLIEVGGTVEESARGQSSVNAGMPLFLAVVMTLLMIQLKSLSRATIVFLTAPLGLIGVVLFLLLFNKPFGFVAMLGTIALSGMIMRNSLILIDQIEQDRQAGHPTWEAIIDATVRRFRPIILTALAAVLAMIPLSRSIFFGPMAVAIMGGLIVATMLTLFFLPALYAAWFKVKKTA</sequence>